<feature type="binding site" evidence="4">
    <location>
        <position position="312"/>
    </location>
    <ligand>
        <name>Mg(2+)</name>
        <dbReference type="ChEBI" id="CHEBI:18420"/>
    </ligand>
</feature>
<dbReference type="InterPro" id="IPR034681">
    <property type="entry name" value="MenF"/>
</dbReference>
<dbReference type="HAMAP" id="MF_01935">
    <property type="entry name" value="MenF"/>
    <property type="match status" value="1"/>
</dbReference>
<evidence type="ECO:0000256" key="1">
    <source>
        <dbReference type="ARBA" id="ARBA00000799"/>
    </source>
</evidence>
<keyword evidence="4" id="KW-0479">Metal-binding</keyword>
<keyword evidence="3 4" id="KW-0413">Isomerase</keyword>
<comment type="similarity">
    <text evidence="2 4">Belongs to the isochorismate synthase family.</text>
</comment>
<dbReference type="GO" id="GO:0009697">
    <property type="term" value="P:salicylic acid biosynthetic process"/>
    <property type="evidence" value="ECO:0007669"/>
    <property type="project" value="TreeGrafter"/>
</dbReference>
<dbReference type="Proteomes" id="UP000572212">
    <property type="component" value="Unassembled WGS sequence"/>
</dbReference>
<keyword evidence="4" id="KW-0460">Magnesium</keyword>
<comment type="cofactor">
    <cofactor evidence="4">
        <name>Mg(2+)</name>
        <dbReference type="ChEBI" id="CHEBI:18420"/>
    </cofactor>
</comment>
<name>A0A841RBH2_9BACI</name>
<dbReference type="PANTHER" id="PTHR42839:SF1">
    <property type="entry name" value="ISOCHORISMATE SYNTHASE MENF"/>
    <property type="match status" value="1"/>
</dbReference>
<comment type="catalytic activity">
    <reaction evidence="1 4">
        <text>chorismate = isochorismate</text>
        <dbReference type="Rhea" id="RHEA:18985"/>
        <dbReference type="ChEBI" id="CHEBI:29748"/>
        <dbReference type="ChEBI" id="CHEBI:29780"/>
        <dbReference type="EC" id="5.4.4.2"/>
    </reaction>
</comment>
<organism evidence="6 7">
    <name type="scientific">Gracilibacillus halotolerans</name>
    <dbReference type="NCBI Taxonomy" id="74386"/>
    <lineage>
        <taxon>Bacteria</taxon>
        <taxon>Bacillati</taxon>
        <taxon>Bacillota</taxon>
        <taxon>Bacilli</taxon>
        <taxon>Bacillales</taxon>
        <taxon>Bacillaceae</taxon>
        <taxon>Gracilibacillus</taxon>
    </lineage>
</organism>
<feature type="domain" description="Chorismate-utilising enzyme C-terminal" evidence="5">
    <location>
        <begin position="198"/>
        <end position="451"/>
    </location>
</feature>
<dbReference type="InterPro" id="IPR005801">
    <property type="entry name" value="ADC_synthase"/>
</dbReference>
<dbReference type="RefSeq" id="WP_184243263.1">
    <property type="nucleotide sequence ID" value="NZ_BAAACU010000020.1"/>
</dbReference>
<comment type="caution">
    <text evidence="6">The sequence shown here is derived from an EMBL/GenBank/DDBJ whole genome shotgun (WGS) entry which is preliminary data.</text>
</comment>
<dbReference type="GO" id="GO:0000287">
    <property type="term" value="F:magnesium ion binding"/>
    <property type="evidence" value="ECO:0007669"/>
    <property type="project" value="UniProtKB-UniRule"/>
</dbReference>
<comment type="pathway">
    <text evidence="4">Quinol/quinone metabolism; 1,4-dihydroxy-2-naphthoate biosynthesis; 1,4-dihydroxy-2-naphthoate from chorismate: step 1/7.</text>
</comment>
<reference evidence="6 7" key="1">
    <citation type="submission" date="2020-08" db="EMBL/GenBank/DDBJ databases">
        <title>Genomic Encyclopedia of Type Strains, Phase IV (KMG-IV): sequencing the most valuable type-strain genomes for metagenomic binning, comparative biology and taxonomic classification.</title>
        <authorList>
            <person name="Goeker M."/>
        </authorList>
    </citation>
    <scope>NUCLEOTIDE SEQUENCE [LARGE SCALE GENOMIC DNA]</scope>
    <source>
        <strain evidence="6 7">DSM 11805</strain>
    </source>
</reference>
<dbReference type="AlphaFoldDB" id="A0A841RBH2"/>
<evidence type="ECO:0000313" key="7">
    <source>
        <dbReference type="Proteomes" id="UP000572212"/>
    </source>
</evidence>
<dbReference type="InterPro" id="IPR015890">
    <property type="entry name" value="Chorismate_C"/>
</dbReference>
<evidence type="ECO:0000256" key="4">
    <source>
        <dbReference type="HAMAP-Rule" id="MF_01935"/>
    </source>
</evidence>
<dbReference type="SUPFAM" id="SSF56322">
    <property type="entry name" value="ADC synthase"/>
    <property type="match status" value="1"/>
</dbReference>
<dbReference type="UniPathway" id="UPA01057">
    <property type="reaction ID" value="UER00163"/>
</dbReference>
<evidence type="ECO:0000259" key="5">
    <source>
        <dbReference type="Pfam" id="PF00425"/>
    </source>
</evidence>
<dbReference type="EC" id="5.4.4.2" evidence="4"/>
<dbReference type="Gene3D" id="3.60.120.10">
    <property type="entry name" value="Anthranilate synthase"/>
    <property type="match status" value="1"/>
</dbReference>
<keyword evidence="4" id="KW-0474">Menaquinone biosynthesis</keyword>
<gene>
    <name evidence="4" type="primary">menF</name>
    <name evidence="6" type="ORF">GGQ92_000007</name>
</gene>
<accession>A0A841RBH2</accession>
<sequence>MIKTKDNTIEDSLNTARERAKTNNASAFVSITEPIDKVNPVHFFQAGKWLDKSRIFWSVPDRSLYYVGIGEAVSYQESINAYQKLKHHWKQLIEQAMIFNDDSAITVGPKMFGGFPFDTNEQTSDLWKQFNGSEFRVPTYLLTIENGEAFLTINLFISAQSDVREIAQKLQRDRELLLSPVSMQKRTNSVLLSHEVDPEAWKELVAQTRTAIEDGYAEKIVIARELQIEFETSVELGYVLNHLLEVQNNSYVFLWEKNGTSFIGATPERLVWVKNQQLLSACLAGTAPRGRTTEEDRKIGEELLYDDKNREEHQYVVDMIKGALNGLADDVEIPQTPVLYPLKNLQHLYTPVEAMLRETITILDVAEKLHPTPALCGQPTERAMSFIRENELLERGWYGAPIGWFDHHFNGEFAVAIRSGLVKDNKASLFAGCGVVRGSDPEVEYEETKIKFQPMLHALGGSK</sequence>
<dbReference type="Pfam" id="PF00425">
    <property type="entry name" value="Chorismate_bind"/>
    <property type="match status" value="1"/>
</dbReference>
<evidence type="ECO:0000256" key="3">
    <source>
        <dbReference type="ARBA" id="ARBA00023235"/>
    </source>
</evidence>
<dbReference type="GO" id="GO:0008909">
    <property type="term" value="F:isochorismate synthase activity"/>
    <property type="evidence" value="ECO:0007669"/>
    <property type="project" value="UniProtKB-UniRule"/>
</dbReference>
<comment type="function">
    <text evidence="4">Catalyzes the conversion of chorismate to isochorismate.</text>
</comment>
<evidence type="ECO:0000313" key="6">
    <source>
        <dbReference type="EMBL" id="MBB6511240.1"/>
    </source>
</evidence>
<dbReference type="UniPathway" id="UPA00079"/>
<proteinExistence type="inferred from homology"/>
<keyword evidence="7" id="KW-1185">Reference proteome</keyword>
<feature type="active site" description="Proton donor" evidence="4">
    <location>
        <position position="268"/>
    </location>
</feature>
<comment type="pathway">
    <text evidence="4">Quinol/quinone metabolism; menaquinone biosynthesis.</text>
</comment>
<feature type="binding site" evidence="4">
    <location>
        <position position="447"/>
    </location>
    <ligand>
        <name>Mg(2+)</name>
        <dbReference type="ChEBI" id="CHEBI:18420"/>
    </ligand>
</feature>
<dbReference type="GO" id="GO:0009234">
    <property type="term" value="P:menaquinone biosynthetic process"/>
    <property type="evidence" value="ECO:0007669"/>
    <property type="project" value="UniProtKB-UniRule"/>
</dbReference>
<evidence type="ECO:0000256" key="2">
    <source>
        <dbReference type="ARBA" id="ARBA00005297"/>
    </source>
</evidence>
<protein>
    <recommendedName>
        <fullName evidence="4">Isochorismate synthase MenF</fullName>
        <ecNumber evidence="4">5.4.4.2</ecNumber>
    </recommendedName>
    <alternativeName>
        <fullName evidence="4">Isochorismate mutase</fullName>
    </alternativeName>
</protein>
<feature type="active site" description="Proton acceptor" evidence="4">
    <location>
        <position position="219"/>
    </location>
</feature>
<dbReference type="EMBL" id="JACHON010000001">
    <property type="protein sequence ID" value="MBB6511240.1"/>
    <property type="molecule type" value="Genomic_DNA"/>
</dbReference>
<dbReference type="NCBIfam" id="TIGR00543">
    <property type="entry name" value="isochor_syn"/>
    <property type="match status" value="1"/>
</dbReference>
<dbReference type="InterPro" id="IPR004561">
    <property type="entry name" value="IsoChor_synthase"/>
</dbReference>
<dbReference type="PANTHER" id="PTHR42839">
    <property type="entry name" value="ISOCHORISMATE SYNTHASE ENTC"/>
    <property type="match status" value="1"/>
</dbReference>